<dbReference type="WBParaSite" id="MhA1_Contig732.frz3.gene18">
    <property type="protein sequence ID" value="MhA1_Contig732.frz3.gene18"/>
    <property type="gene ID" value="MhA1_Contig732.frz3.gene18"/>
</dbReference>
<evidence type="ECO:0000256" key="3">
    <source>
        <dbReference type="ARBA" id="ARBA00022692"/>
    </source>
</evidence>
<evidence type="ECO:0000313" key="8">
    <source>
        <dbReference type="WBParaSite" id="MhA1_Contig732.frz3.gene18"/>
    </source>
</evidence>
<keyword evidence="3 6" id="KW-0812">Transmembrane</keyword>
<feature type="transmembrane region" description="Helical" evidence="6">
    <location>
        <begin position="65"/>
        <end position="84"/>
    </location>
</feature>
<feature type="transmembrane region" description="Helical" evidence="6">
    <location>
        <begin position="116"/>
        <end position="133"/>
    </location>
</feature>
<dbReference type="InterPro" id="IPR002995">
    <property type="entry name" value="Surf4"/>
</dbReference>
<comment type="subcellular location">
    <subcellularLocation>
        <location evidence="1">Membrane</location>
        <topology evidence="1">Multi-pass membrane protein</topology>
    </subcellularLocation>
</comment>
<organism evidence="7 8">
    <name type="scientific">Meloidogyne hapla</name>
    <name type="common">Root-knot nematode worm</name>
    <dbReference type="NCBI Taxonomy" id="6305"/>
    <lineage>
        <taxon>Eukaryota</taxon>
        <taxon>Metazoa</taxon>
        <taxon>Ecdysozoa</taxon>
        <taxon>Nematoda</taxon>
        <taxon>Chromadorea</taxon>
        <taxon>Rhabditida</taxon>
        <taxon>Tylenchina</taxon>
        <taxon>Tylenchomorpha</taxon>
        <taxon>Tylenchoidea</taxon>
        <taxon>Meloidogynidae</taxon>
        <taxon>Meloidogyninae</taxon>
        <taxon>Meloidogyne</taxon>
    </lineage>
</organism>
<evidence type="ECO:0000256" key="6">
    <source>
        <dbReference type="SAM" id="Phobius"/>
    </source>
</evidence>
<dbReference type="GO" id="GO:0016020">
    <property type="term" value="C:membrane"/>
    <property type="evidence" value="ECO:0007669"/>
    <property type="project" value="UniProtKB-SubCell"/>
</dbReference>
<accession>A0A1I8BYD1</accession>
<evidence type="ECO:0000313" key="7">
    <source>
        <dbReference type="Proteomes" id="UP000095281"/>
    </source>
</evidence>
<dbReference type="AlphaFoldDB" id="A0A1I8BYD1"/>
<keyword evidence="5 6" id="KW-0472">Membrane</keyword>
<evidence type="ECO:0000256" key="4">
    <source>
        <dbReference type="ARBA" id="ARBA00022989"/>
    </source>
</evidence>
<name>A0A1I8BYD1_MELHA</name>
<keyword evidence="4 6" id="KW-1133">Transmembrane helix</keyword>
<feature type="transmembrane region" description="Helical" evidence="6">
    <location>
        <begin position="15"/>
        <end position="33"/>
    </location>
</feature>
<feature type="transmembrane region" description="Helical" evidence="6">
    <location>
        <begin position="90"/>
        <end position="109"/>
    </location>
</feature>
<dbReference type="Proteomes" id="UP000095281">
    <property type="component" value="Unplaced"/>
</dbReference>
<keyword evidence="7" id="KW-1185">Reference proteome</keyword>
<evidence type="ECO:0000256" key="5">
    <source>
        <dbReference type="ARBA" id="ARBA00023136"/>
    </source>
</evidence>
<evidence type="ECO:0000256" key="1">
    <source>
        <dbReference type="ARBA" id="ARBA00004141"/>
    </source>
</evidence>
<proteinExistence type="inferred from homology"/>
<sequence length="180" mass="20628">MVMYHTILYGVHFDIHFLAINFAIVGGLLLLIAESLNNNNKQKQPNIGAGIIQLQIPKDSKSKTFLMLTGRILLPLMFISLLRWDSNEPLRMIELFIGSLLLFLVITGFKARHAAFLLSLWLIFINFTLNAWWKLPKESPYREFSKFDFFQTLSVLGGLLLVFVHGPGKYSIDEITKKDI</sequence>
<feature type="transmembrane region" description="Helical" evidence="6">
    <location>
        <begin position="149"/>
        <end position="168"/>
    </location>
</feature>
<dbReference type="Pfam" id="PF02077">
    <property type="entry name" value="SURF4"/>
    <property type="match status" value="1"/>
</dbReference>
<evidence type="ECO:0000256" key="2">
    <source>
        <dbReference type="ARBA" id="ARBA00006945"/>
    </source>
</evidence>
<reference evidence="8" key="1">
    <citation type="submission" date="2016-11" db="UniProtKB">
        <authorList>
            <consortium name="WormBaseParasite"/>
        </authorList>
    </citation>
    <scope>IDENTIFICATION</scope>
</reference>
<comment type="similarity">
    <text evidence="2">Belongs to the SURF4 family.</text>
</comment>
<protein>
    <submittedName>
        <fullName evidence="8">DUF1624 domain-containing protein</fullName>
    </submittedName>
</protein>